<gene>
    <name evidence="1" type="ORF">QFC20_003689</name>
</gene>
<accession>A0ACC2W9A4</accession>
<keyword evidence="2" id="KW-1185">Reference proteome</keyword>
<organism evidence="1 2">
    <name type="scientific">Naganishia adeliensis</name>
    <dbReference type="NCBI Taxonomy" id="92952"/>
    <lineage>
        <taxon>Eukaryota</taxon>
        <taxon>Fungi</taxon>
        <taxon>Dikarya</taxon>
        <taxon>Basidiomycota</taxon>
        <taxon>Agaricomycotina</taxon>
        <taxon>Tremellomycetes</taxon>
        <taxon>Filobasidiales</taxon>
        <taxon>Filobasidiaceae</taxon>
        <taxon>Naganishia</taxon>
    </lineage>
</organism>
<sequence>MFGSTVECAPSAVVYFKLQAKKLRADQSKMGKKIKANIRLDSPEPEIAAVAAQPSGHHNVERTKDVLDAKAEGVISDESASKPKKLSYKEREALIKRNGYVCYLCPEDDTAPYMNHADIRQHIIKVHKGCKDCLSVYPDFEEAETCQDATYICRECHVCIETDVEALQHFAQIHRGQVKPFQARLPVQRKRGRRNELKDQWDLAPLRYCEKCNYFMPRIGTERGHDCPARRPKNVPQGQGKNNFCHICIYRFGDLAAHANATHFPCDDCEQFFALQSTLDNHVAEEHALENAEQQN</sequence>
<evidence type="ECO:0000313" key="1">
    <source>
        <dbReference type="EMBL" id="KAJ9108003.1"/>
    </source>
</evidence>
<dbReference type="Proteomes" id="UP001230649">
    <property type="component" value="Unassembled WGS sequence"/>
</dbReference>
<comment type="caution">
    <text evidence="1">The sequence shown here is derived from an EMBL/GenBank/DDBJ whole genome shotgun (WGS) entry which is preliminary data.</text>
</comment>
<protein>
    <submittedName>
        <fullName evidence="1">Uncharacterized protein</fullName>
    </submittedName>
</protein>
<name>A0ACC2W9A4_9TREE</name>
<reference evidence="1" key="1">
    <citation type="submission" date="2023-04" db="EMBL/GenBank/DDBJ databases">
        <title>Draft Genome sequencing of Naganishia species isolated from polar environments using Oxford Nanopore Technology.</title>
        <authorList>
            <person name="Leo P."/>
            <person name="Venkateswaran K."/>
        </authorList>
    </citation>
    <scope>NUCLEOTIDE SEQUENCE</scope>
    <source>
        <strain evidence="1">MNA-CCFEE 5262</strain>
    </source>
</reference>
<evidence type="ECO:0000313" key="2">
    <source>
        <dbReference type="Proteomes" id="UP001230649"/>
    </source>
</evidence>
<proteinExistence type="predicted"/>
<dbReference type="EMBL" id="JASBWS010000035">
    <property type="protein sequence ID" value="KAJ9108003.1"/>
    <property type="molecule type" value="Genomic_DNA"/>
</dbReference>